<dbReference type="EMBL" id="BAABME010004127">
    <property type="protein sequence ID" value="GAA0161255.1"/>
    <property type="molecule type" value="Genomic_DNA"/>
</dbReference>
<dbReference type="AlphaFoldDB" id="A0AAV3QF35"/>
<organism evidence="2 3">
    <name type="scientific">Lithospermum erythrorhizon</name>
    <name type="common">Purple gromwell</name>
    <name type="synonym">Lithospermum officinale var. erythrorhizon</name>
    <dbReference type="NCBI Taxonomy" id="34254"/>
    <lineage>
        <taxon>Eukaryota</taxon>
        <taxon>Viridiplantae</taxon>
        <taxon>Streptophyta</taxon>
        <taxon>Embryophyta</taxon>
        <taxon>Tracheophyta</taxon>
        <taxon>Spermatophyta</taxon>
        <taxon>Magnoliopsida</taxon>
        <taxon>eudicotyledons</taxon>
        <taxon>Gunneridae</taxon>
        <taxon>Pentapetalae</taxon>
        <taxon>asterids</taxon>
        <taxon>lamiids</taxon>
        <taxon>Boraginales</taxon>
        <taxon>Boraginaceae</taxon>
        <taxon>Boraginoideae</taxon>
        <taxon>Lithospermeae</taxon>
        <taxon>Lithospermum</taxon>
    </lineage>
</organism>
<evidence type="ECO:0000313" key="2">
    <source>
        <dbReference type="EMBL" id="GAA0161255.1"/>
    </source>
</evidence>
<dbReference type="Pfam" id="PF08268">
    <property type="entry name" value="FBA_3"/>
    <property type="match status" value="1"/>
</dbReference>
<evidence type="ECO:0000259" key="1">
    <source>
        <dbReference type="Pfam" id="PF08268"/>
    </source>
</evidence>
<dbReference type="PANTHER" id="PTHR31111:SF87">
    <property type="entry name" value="F-BOX DOMAIN-CONTAINING PROTEIN"/>
    <property type="match status" value="1"/>
</dbReference>
<name>A0AAV3QF35_LITER</name>
<dbReference type="NCBIfam" id="TIGR01640">
    <property type="entry name" value="F_box_assoc_1"/>
    <property type="match status" value="1"/>
</dbReference>
<sequence length="342" mass="39667">MKCVSKEWFQLISSPLFKNLYSTTKTPRALVVKESTKGHPVLFGQPLSRTLFVSTIDISTGETCKEFTKDIIGSHYSFILSDNLILFEKFTAIAVCNPTTHEIVHLPLPSQPTVRYRLGYHQAKNEYKIIHSFRRSENYDLGFEIITLKDGGPVPVTWRTVKFERPSPIRWYFDNTLIDYVDADGAMNWLVDARQGNKGGKTIFQLEMETERFGTIGYPPDHLLEENESEQLVNIQGSLCLAYYSKQSSTITMYLLKDRSDQIWEMEYKIELHDINKNVGNDLRIIGYLPGEDQNGEILIKTNEMKAILYNINTRSFRTIEHIWIGWCKNLYFDRFFTLGKK</sequence>
<evidence type="ECO:0000313" key="3">
    <source>
        <dbReference type="Proteomes" id="UP001454036"/>
    </source>
</evidence>
<dbReference type="PANTHER" id="PTHR31111">
    <property type="entry name" value="BNAA05G37150D PROTEIN-RELATED"/>
    <property type="match status" value="1"/>
</dbReference>
<dbReference type="Proteomes" id="UP001454036">
    <property type="component" value="Unassembled WGS sequence"/>
</dbReference>
<reference evidence="2 3" key="1">
    <citation type="submission" date="2024-01" db="EMBL/GenBank/DDBJ databases">
        <title>The complete chloroplast genome sequence of Lithospermum erythrorhizon: insights into the phylogenetic relationship among Boraginaceae species and the maternal lineages of purple gromwells.</title>
        <authorList>
            <person name="Okada T."/>
            <person name="Watanabe K."/>
        </authorList>
    </citation>
    <scope>NUCLEOTIDE SEQUENCE [LARGE SCALE GENOMIC DNA]</scope>
</reference>
<dbReference type="InterPro" id="IPR017451">
    <property type="entry name" value="F-box-assoc_interact_dom"/>
</dbReference>
<dbReference type="InterPro" id="IPR013187">
    <property type="entry name" value="F-box-assoc_dom_typ3"/>
</dbReference>
<accession>A0AAV3QF35</accession>
<comment type="caution">
    <text evidence="2">The sequence shown here is derived from an EMBL/GenBank/DDBJ whole genome shotgun (WGS) entry which is preliminary data.</text>
</comment>
<keyword evidence="3" id="KW-1185">Reference proteome</keyword>
<protein>
    <recommendedName>
        <fullName evidence="1">F-box associated beta-propeller type 3 domain-containing protein</fullName>
    </recommendedName>
</protein>
<proteinExistence type="predicted"/>
<feature type="domain" description="F-box associated beta-propeller type 3" evidence="1">
    <location>
        <begin position="64"/>
        <end position="322"/>
    </location>
</feature>
<gene>
    <name evidence="2" type="ORF">LIER_17614</name>
</gene>